<evidence type="ECO:0000256" key="6">
    <source>
        <dbReference type="HAMAP-Rule" id="MF_00693"/>
    </source>
</evidence>
<comment type="caution">
    <text evidence="9">The sequence shown here is derived from an EMBL/GenBank/DDBJ whole genome shotgun (WGS) entry which is preliminary data.</text>
</comment>
<protein>
    <recommendedName>
        <fullName evidence="6">Probable transcriptional regulatory protein QWZ14_15005</fullName>
    </recommendedName>
</protein>
<dbReference type="InterPro" id="IPR002876">
    <property type="entry name" value="Transcrip_reg_TACO1-like"/>
</dbReference>
<keyword evidence="2 6" id="KW-0963">Cytoplasm</keyword>
<dbReference type="Gene3D" id="3.30.70.980">
    <property type="match status" value="2"/>
</dbReference>
<dbReference type="HAMAP" id="MF_00693">
    <property type="entry name" value="Transcrip_reg_TACO1"/>
    <property type="match status" value="1"/>
</dbReference>
<keyword evidence="4 6" id="KW-0238">DNA-binding</keyword>
<evidence type="ECO:0000256" key="2">
    <source>
        <dbReference type="ARBA" id="ARBA00022490"/>
    </source>
</evidence>
<organism evidence="9 10">
    <name type="scientific">Paeniroseomonas aquatica</name>
    <dbReference type="NCBI Taxonomy" id="373043"/>
    <lineage>
        <taxon>Bacteria</taxon>
        <taxon>Pseudomonadati</taxon>
        <taxon>Pseudomonadota</taxon>
        <taxon>Alphaproteobacteria</taxon>
        <taxon>Acetobacterales</taxon>
        <taxon>Acetobacteraceae</taxon>
        <taxon>Paeniroseomonas</taxon>
    </lineage>
</organism>
<comment type="similarity">
    <text evidence="1 6">Belongs to the TACO1 family.</text>
</comment>
<evidence type="ECO:0000313" key="10">
    <source>
        <dbReference type="Proteomes" id="UP001529369"/>
    </source>
</evidence>
<dbReference type="SUPFAM" id="SSF75625">
    <property type="entry name" value="YebC-like"/>
    <property type="match status" value="1"/>
</dbReference>
<dbReference type="PANTHER" id="PTHR12532:SF6">
    <property type="entry name" value="TRANSCRIPTIONAL REGULATORY PROTEIN YEBC-RELATED"/>
    <property type="match status" value="1"/>
</dbReference>
<feature type="domain" description="TACO1/YebC-like N-terminal" evidence="8">
    <location>
        <begin position="5"/>
        <end position="74"/>
    </location>
</feature>
<dbReference type="NCBIfam" id="TIGR01033">
    <property type="entry name" value="YebC/PmpR family DNA-binding transcriptional regulator"/>
    <property type="match status" value="1"/>
</dbReference>
<dbReference type="PANTHER" id="PTHR12532">
    <property type="entry name" value="TRANSLATIONAL ACTIVATOR OF CYTOCHROME C OXIDASE 1"/>
    <property type="match status" value="1"/>
</dbReference>
<dbReference type="Proteomes" id="UP001529369">
    <property type="component" value="Unassembled WGS sequence"/>
</dbReference>
<dbReference type="NCBIfam" id="NF009044">
    <property type="entry name" value="PRK12378.1"/>
    <property type="match status" value="1"/>
</dbReference>
<keyword evidence="10" id="KW-1185">Reference proteome</keyword>
<dbReference type="InterPro" id="IPR017856">
    <property type="entry name" value="Integrase-like_N"/>
</dbReference>
<dbReference type="RefSeq" id="WP_290317529.1">
    <property type="nucleotide sequence ID" value="NZ_JAUFPN010000152.1"/>
</dbReference>
<dbReference type="NCBIfam" id="NF001030">
    <property type="entry name" value="PRK00110.1"/>
    <property type="match status" value="1"/>
</dbReference>
<comment type="subcellular location">
    <subcellularLocation>
        <location evidence="6">Cytoplasm</location>
    </subcellularLocation>
</comment>
<dbReference type="Pfam" id="PF20772">
    <property type="entry name" value="TACO1_YebC_N"/>
    <property type="match status" value="1"/>
</dbReference>
<evidence type="ECO:0000259" key="8">
    <source>
        <dbReference type="Pfam" id="PF20772"/>
    </source>
</evidence>
<evidence type="ECO:0000256" key="3">
    <source>
        <dbReference type="ARBA" id="ARBA00023015"/>
    </source>
</evidence>
<dbReference type="InterPro" id="IPR048300">
    <property type="entry name" value="TACO1_YebC-like_2nd/3rd_dom"/>
</dbReference>
<evidence type="ECO:0000256" key="5">
    <source>
        <dbReference type="ARBA" id="ARBA00023163"/>
    </source>
</evidence>
<dbReference type="GO" id="GO:0003677">
    <property type="term" value="F:DNA binding"/>
    <property type="evidence" value="ECO:0007669"/>
    <property type="project" value="UniProtKB-KW"/>
</dbReference>
<keyword evidence="5 6" id="KW-0804">Transcription</keyword>
<evidence type="ECO:0000259" key="7">
    <source>
        <dbReference type="Pfam" id="PF01709"/>
    </source>
</evidence>
<dbReference type="InterPro" id="IPR049083">
    <property type="entry name" value="TACO1_YebC_N"/>
</dbReference>
<gene>
    <name evidence="9" type="ORF">QWZ14_15005</name>
</gene>
<keyword evidence="3 6" id="KW-0805">Transcription regulation</keyword>
<evidence type="ECO:0000256" key="1">
    <source>
        <dbReference type="ARBA" id="ARBA00008724"/>
    </source>
</evidence>
<dbReference type="InterPro" id="IPR029072">
    <property type="entry name" value="YebC-like"/>
</dbReference>
<name>A0ABT8A7K1_9PROT</name>
<accession>A0ABT8A7K1</accession>
<evidence type="ECO:0000313" key="9">
    <source>
        <dbReference type="EMBL" id="MDN3565675.1"/>
    </source>
</evidence>
<reference evidence="10" key="1">
    <citation type="journal article" date="2019" name="Int. J. Syst. Evol. Microbiol.">
        <title>The Global Catalogue of Microorganisms (GCM) 10K type strain sequencing project: providing services to taxonomists for standard genome sequencing and annotation.</title>
        <authorList>
            <consortium name="The Broad Institute Genomics Platform"/>
            <consortium name="The Broad Institute Genome Sequencing Center for Infectious Disease"/>
            <person name="Wu L."/>
            <person name="Ma J."/>
        </authorList>
    </citation>
    <scope>NUCLEOTIDE SEQUENCE [LARGE SCALE GENOMIC DNA]</scope>
    <source>
        <strain evidence="10">CECT 7131</strain>
    </source>
</reference>
<dbReference type="InterPro" id="IPR026564">
    <property type="entry name" value="Transcrip_reg_TACO1-like_dom3"/>
</dbReference>
<dbReference type="Pfam" id="PF01709">
    <property type="entry name" value="Transcrip_reg"/>
    <property type="match status" value="1"/>
</dbReference>
<dbReference type="EMBL" id="JAUFPN010000152">
    <property type="protein sequence ID" value="MDN3565675.1"/>
    <property type="molecule type" value="Genomic_DNA"/>
</dbReference>
<sequence>MAGHSHAKNIMHRKAAQGAKKARAFGKLIREITVSAKQGLPDPAMNPRLRAAVKAALAANMTRDTVDRAIKRASTAGQGEDYQEVRYEGYGPYGVAIIVEALTDNRNRTAGDLRSAFAKHGGALGETNSVAFQFERKGVIAYPAAAASADAMLEAAIEAGAQDVESDDEGHEVTTTIEDFFAVRDALEAAFGASETAKLEWVPSVTIDLDEDKARDVLKLVDILDDNDDVQNVFANFEVSEAVMQRLSEQ</sequence>
<evidence type="ECO:0000256" key="4">
    <source>
        <dbReference type="ARBA" id="ARBA00023125"/>
    </source>
</evidence>
<feature type="domain" description="TACO1/YebC-like second and third" evidence="7">
    <location>
        <begin position="82"/>
        <end position="237"/>
    </location>
</feature>
<dbReference type="Gene3D" id="1.10.10.200">
    <property type="match status" value="1"/>
</dbReference>
<proteinExistence type="inferred from homology"/>